<feature type="coiled-coil region" evidence="1">
    <location>
        <begin position="750"/>
        <end position="784"/>
    </location>
</feature>
<feature type="compositionally biased region" description="Low complexity" evidence="2">
    <location>
        <begin position="317"/>
        <end position="333"/>
    </location>
</feature>
<dbReference type="InterPro" id="IPR038729">
    <property type="entry name" value="Rad50/SbcC_AAA"/>
</dbReference>
<keyword evidence="1" id="KW-0175">Coiled coil</keyword>
<sequence length="1240" mass="138884">MKILSLEFENLNALKGRWKIDFTQSPFVENGLFAITGPTGAGKTTILDAICLALYHYTPRLKLISKGANELMTRGSAECFAEVEFEVKGTVYRSNFYQARAYKKGDGALQAPKCELHDVTNDKVLETKVSKKADKVAELTGLDFERFTKSMMLSQGQFAAFLNAADKERAELLEELTGTEIYSLVSERIYQHWKQASQELQQLKAKAEGVNLLTPEQIEQFNHDKAELEQQQQVLKAQLLDWNQHLTWWLNSEKAQMELTNARGEVQTANSAIEQNQPQLQRLTQSEPAEKLRAPHKEWQRLDKQHQQALLTKNATQALHQQQQQQQQNAAAQVDLSKQRSDKTQSEFTQLDELAQTLRPLDSEIAQQTKAQQSCQQQIDKAQAKLQQSQQELDGLKADSHNKQQQQQTLESYLEQHQADAHLANHLGQWRVESEQIASLEAELTKLTHHKSESSTQLKQLPEQIEALTKQHTEALDAKQGADKAFASASEHLAKLLEQQDKASTASKRTALDSAIYQLEALKAVNQQFVEATSDIDALTKTFNEQNATLEQSKQQGLALAQTEKDKKTIADQLARLVDQEGDLAKYRAQLQPDQACPLCGSEQHPLLTQQDNSDIATLVAQKQRAIEEVESATQQLSDARIAYNSLKNAISVTEQQLEKANGKRNTASTQWTDSTAEIQQTIGVNGLTAESLQLGQLASVSHFTQQLKSLLLECQTHIEAIDSATTAIGEAERLQLRQQQGVDEALNQLNAKKTELANMDKYLADLEQSIATLNTRREQQQQRLIDSINQCQLVAPALTEMESWIATKQQDAQVWANQQARSIELKNEISLLGERLTNKETEWQNITKELTESQEQLKLVTLSLTELSQQRQQLFADKDIEQALTHAKQQVKHAGDELDKAQQAKVNADSEMTALQTKLNEQSQYLEQLSTEFKEAQQQWQQTLASSPFADEQAFIAALLDETEREQLQQLKATLEKRQIEATTKFTSAEQAVTDLKTADNASDWQQMPRSEVESQIADLDQQLQAKATQVGEVNGKLKADEDNRHRQSDLFVTIANKQAEYDDISYLNSLVGSQKGDKFRTFAQGLTLENLVYLANKQLDRLHGRYQLQRKHHDGLALQVLDTWQGDVVRDTATLSGGESFLVSLALALALSDLVSHKTSIDSLFLDEGFGTLDSDTLDIALNALDNLNATGKMIGVISHVEALKERVPVQLKVTKHSGLGVSELDSVFKVKAKANVA</sequence>
<gene>
    <name evidence="4" type="primary">smc_1</name>
    <name evidence="4" type="ORF">VHP8226_01204</name>
</gene>
<feature type="region of interest" description="Disordered" evidence="2">
    <location>
        <begin position="390"/>
        <end position="409"/>
    </location>
</feature>
<dbReference type="InterPro" id="IPR027417">
    <property type="entry name" value="P-loop_NTPase"/>
</dbReference>
<accession>A0ABM8ZGA9</accession>
<organism evidence="4 5">
    <name type="scientific">Vibrio hippocampi</name>
    <dbReference type="NCBI Taxonomy" id="654686"/>
    <lineage>
        <taxon>Bacteria</taxon>
        <taxon>Pseudomonadati</taxon>
        <taxon>Pseudomonadota</taxon>
        <taxon>Gammaproteobacteria</taxon>
        <taxon>Vibrionales</taxon>
        <taxon>Vibrionaceae</taxon>
        <taxon>Vibrio</taxon>
    </lineage>
</organism>
<reference evidence="4" key="1">
    <citation type="submission" date="2021-12" db="EMBL/GenBank/DDBJ databases">
        <authorList>
            <person name="Rodrigo-Torres L."/>
            <person name="Arahal R. D."/>
            <person name="Lucena T."/>
        </authorList>
    </citation>
    <scope>NUCLEOTIDE SEQUENCE</scope>
    <source>
        <strain evidence="4">CECT 8226</strain>
    </source>
</reference>
<dbReference type="PANTHER" id="PTHR32114">
    <property type="entry name" value="ABC TRANSPORTER ABCH.3"/>
    <property type="match status" value="1"/>
</dbReference>
<protein>
    <submittedName>
        <fullName evidence="4">Chromosome partition protein Smc</fullName>
    </submittedName>
</protein>
<dbReference type="Gene3D" id="3.40.50.300">
    <property type="entry name" value="P-loop containing nucleotide triphosphate hydrolases"/>
    <property type="match status" value="2"/>
</dbReference>
<feature type="coiled-coil region" evidence="1">
    <location>
        <begin position="536"/>
        <end position="580"/>
    </location>
</feature>
<proteinExistence type="predicted"/>
<evidence type="ECO:0000256" key="2">
    <source>
        <dbReference type="SAM" id="MobiDB-lite"/>
    </source>
</evidence>
<dbReference type="Gene3D" id="1.10.287.1490">
    <property type="match status" value="1"/>
</dbReference>
<dbReference type="RefSeq" id="WP_237484187.1">
    <property type="nucleotide sequence ID" value="NZ_CAKLCM010000002.1"/>
</dbReference>
<dbReference type="Proteomes" id="UP000838160">
    <property type="component" value="Unassembled WGS sequence"/>
</dbReference>
<evidence type="ECO:0000259" key="3">
    <source>
        <dbReference type="Pfam" id="PF13476"/>
    </source>
</evidence>
<name>A0ABM8ZGA9_9VIBR</name>
<dbReference type="Pfam" id="PF13476">
    <property type="entry name" value="AAA_23"/>
    <property type="match status" value="1"/>
</dbReference>
<evidence type="ECO:0000313" key="5">
    <source>
        <dbReference type="Proteomes" id="UP000838160"/>
    </source>
</evidence>
<feature type="coiled-coil region" evidence="1">
    <location>
        <begin position="616"/>
        <end position="664"/>
    </location>
</feature>
<feature type="coiled-coil region" evidence="1">
    <location>
        <begin position="218"/>
        <end position="245"/>
    </location>
</feature>
<dbReference type="EMBL" id="CAKLCM010000002">
    <property type="protein sequence ID" value="CAH0525674.1"/>
    <property type="molecule type" value="Genomic_DNA"/>
</dbReference>
<evidence type="ECO:0000256" key="1">
    <source>
        <dbReference type="SAM" id="Coils"/>
    </source>
</evidence>
<feature type="coiled-coil region" evidence="1">
    <location>
        <begin position="885"/>
        <end position="940"/>
    </location>
</feature>
<dbReference type="SUPFAM" id="SSF52540">
    <property type="entry name" value="P-loop containing nucleoside triphosphate hydrolases"/>
    <property type="match status" value="2"/>
</dbReference>
<feature type="region of interest" description="Disordered" evidence="2">
    <location>
        <begin position="317"/>
        <end position="346"/>
    </location>
</feature>
<feature type="domain" description="Rad50/SbcC-type AAA" evidence="3">
    <location>
        <begin position="5"/>
        <end position="230"/>
    </location>
</feature>
<keyword evidence="5" id="KW-1185">Reference proteome</keyword>
<dbReference type="PANTHER" id="PTHR32114:SF2">
    <property type="entry name" value="ABC TRANSPORTER ABCH.3"/>
    <property type="match status" value="1"/>
</dbReference>
<evidence type="ECO:0000313" key="4">
    <source>
        <dbReference type="EMBL" id="CAH0525674.1"/>
    </source>
</evidence>
<dbReference type="Pfam" id="PF13558">
    <property type="entry name" value="SbcC_Walker_B"/>
    <property type="match status" value="1"/>
</dbReference>
<comment type="caution">
    <text evidence="4">The sequence shown here is derived from an EMBL/GenBank/DDBJ whole genome shotgun (WGS) entry which is preliminary data.</text>
</comment>